<dbReference type="Proteomes" id="UP000622638">
    <property type="component" value="Unassembled WGS sequence"/>
</dbReference>
<dbReference type="OrthoDB" id="8754677at2"/>
<dbReference type="Proteomes" id="UP000430634">
    <property type="component" value="Unassembled WGS sequence"/>
</dbReference>
<reference evidence="3 4" key="3">
    <citation type="submission" date="2019-11" db="EMBL/GenBank/DDBJ databases">
        <title>Type strains purchased from KCTC, JCM and DSMZ.</title>
        <authorList>
            <person name="Lu H."/>
        </authorList>
    </citation>
    <scope>NUCLEOTIDE SEQUENCE [LARGE SCALE GENOMIC DNA]</scope>
    <source>
        <strain evidence="3 4">KCTC 52429</strain>
    </source>
</reference>
<dbReference type="AlphaFoldDB" id="A0A6I3T4M3"/>
<proteinExistence type="predicted"/>
<reference evidence="2" key="4">
    <citation type="submission" date="2024-05" db="EMBL/GenBank/DDBJ databases">
        <authorList>
            <person name="Sun Q."/>
            <person name="Zhou Y."/>
        </authorList>
    </citation>
    <scope>NUCLEOTIDE SEQUENCE</scope>
    <source>
        <strain evidence="2">CGMCC 1.15931</strain>
    </source>
</reference>
<accession>A0A6I3T4M3</accession>
<evidence type="ECO:0000256" key="1">
    <source>
        <dbReference type="SAM" id="SignalP"/>
    </source>
</evidence>
<comment type="caution">
    <text evidence="3">The sequence shown here is derived from an EMBL/GenBank/DDBJ whole genome shotgun (WGS) entry which is preliminary data.</text>
</comment>
<reference evidence="5" key="2">
    <citation type="journal article" date="2019" name="Int. J. Syst. Evol. Microbiol.">
        <title>The Global Catalogue of Microorganisms (GCM) 10K type strain sequencing project: providing services to taxonomists for standard genome sequencing and annotation.</title>
        <authorList>
            <consortium name="The Broad Institute Genomics Platform"/>
            <consortium name="The Broad Institute Genome Sequencing Center for Infectious Disease"/>
            <person name="Wu L."/>
            <person name="Ma J."/>
        </authorList>
    </citation>
    <scope>NUCLEOTIDE SEQUENCE [LARGE SCALE GENOMIC DNA]</scope>
    <source>
        <strain evidence="5">CGMCC 1.15931</strain>
    </source>
</reference>
<evidence type="ECO:0000313" key="3">
    <source>
        <dbReference type="EMBL" id="MTV55432.1"/>
    </source>
</evidence>
<evidence type="ECO:0000313" key="2">
    <source>
        <dbReference type="EMBL" id="GGB85911.1"/>
    </source>
</evidence>
<dbReference type="EMBL" id="WNKZ01000084">
    <property type="protein sequence ID" value="MTV55432.1"/>
    <property type="molecule type" value="Genomic_DNA"/>
</dbReference>
<feature type="chain" id="PRO_5026061880" description="WG repeat-containing protein" evidence="1">
    <location>
        <begin position="21"/>
        <end position="178"/>
    </location>
</feature>
<gene>
    <name evidence="2" type="ORF">GCM10011572_04860</name>
    <name evidence="3" type="ORF">GM672_22160</name>
</gene>
<sequence>MKAFLLLAALAALPPATRAAAPCPAGGEDWSAACFTGQGEQRRVKPGYLDRLAWNAHGMATILVAQPRELLAVDRKGRVVVPDIRHTGDFDYPDAEGGIGRFQAADGRCGYFAAGRFAIVIPATYDACKAFRGGEAEACTGCTSQCTDADCHDTVLVGGSGVTLAPDGAVLLRQVLPR</sequence>
<reference evidence="2" key="1">
    <citation type="journal article" date="2014" name="Int. J. Syst. Evol. Microbiol.">
        <title>Complete genome of a new Firmicutes species belonging to the dominant human colonic microbiota ('Ruminococcus bicirculans') reveals two chromosomes and a selective capacity to utilize plant glucans.</title>
        <authorList>
            <consortium name="NISC Comparative Sequencing Program"/>
            <person name="Wegmann U."/>
            <person name="Louis P."/>
            <person name="Goesmann A."/>
            <person name="Henrissat B."/>
            <person name="Duncan S.H."/>
            <person name="Flint H.J."/>
        </authorList>
    </citation>
    <scope>NUCLEOTIDE SEQUENCE</scope>
    <source>
        <strain evidence="2">CGMCC 1.15931</strain>
    </source>
</reference>
<keyword evidence="5" id="KW-1185">Reference proteome</keyword>
<dbReference type="RefSeq" id="WP_155472700.1">
    <property type="nucleotide sequence ID" value="NZ_BMKG01000001.1"/>
</dbReference>
<evidence type="ECO:0000313" key="5">
    <source>
        <dbReference type="Proteomes" id="UP000622638"/>
    </source>
</evidence>
<keyword evidence="1" id="KW-0732">Signal</keyword>
<evidence type="ECO:0008006" key="6">
    <source>
        <dbReference type="Google" id="ProtNLM"/>
    </source>
</evidence>
<name>A0A6I3T4M3_9BURK</name>
<organism evidence="3 4">
    <name type="scientific">Pseudoduganella buxea</name>
    <dbReference type="NCBI Taxonomy" id="1949069"/>
    <lineage>
        <taxon>Bacteria</taxon>
        <taxon>Pseudomonadati</taxon>
        <taxon>Pseudomonadota</taxon>
        <taxon>Betaproteobacteria</taxon>
        <taxon>Burkholderiales</taxon>
        <taxon>Oxalobacteraceae</taxon>
        <taxon>Telluria group</taxon>
        <taxon>Pseudoduganella</taxon>
    </lineage>
</organism>
<evidence type="ECO:0000313" key="4">
    <source>
        <dbReference type="Proteomes" id="UP000430634"/>
    </source>
</evidence>
<feature type="signal peptide" evidence="1">
    <location>
        <begin position="1"/>
        <end position="20"/>
    </location>
</feature>
<protein>
    <recommendedName>
        <fullName evidence="6">WG repeat-containing protein</fullName>
    </recommendedName>
</protein>
<dbReference type="EMBL" id="BMKG01000001">
    <property type="protein sequence ID" value="GGB85911.1"/>
    <property type="molecule type" value="Genomic_DNA"/>
</dbReference>